<dbReference type="PANTHER" id="PTHR43092">
    <property type="entry name" value="L-CYSTEINE DESULFHYDRASE"/>
    <property type="match status" value="1"/>
</dbReference>
<organism evidence="2 3">
    <name type="scientific">[Candida] subhashii</name>
    <dbReference type="NCBI Taxonomy" id="561895"/>
    <lineage>
        <taxon>Eukaryota</taxon>
        <taxon>Fungi</taxon>
        <taxon>Dikarya</taxon>
        <taxon>Ascomycota</taxon>
        <taxon>Saccharomycotina</taxon>
        <taxon>Pichiomycetes</taxon>
        <taxon>Debaryomycetaceae</taxon>
        <taxon>Spathaspora</taxon>
    </lineage>
</organism>
<dbReference type="PANTHER" id="PTHR43092:SF2">
    <property type="entry name" value="HERCYNYLCYSTEINE SULFOXIDE LYASE"/>
    <property type="match status" value="1"/>
</dbReference>
<evidence type="ECO:0000313" key="2">
    <source>
        <dbReference type="EMBL" id="KAG7661939.1"/>
    </source>
</evidence>
<evidence type="ECO:0000313" key="3">
    <source>
        <dbReference type="Proteomes" id="UP000694255"/>
    </source>
</evidence>
<sequence length="151" mass="17396">MTGPVIPFGKEFREKYFTLLDPKVYPVNHGSFGLVPTPVYEKYIGAIAGHYTYPDKFYLHQRETYIKPLKEFSRIVNCDYRNLAFVDNVTTGINTVLRSYPFKKGDKTVIQSTVYGACGNTVKFLQDRYGIECIEVPLNYPISDKEILDKF</sequence>
<dbReference type="OrthoDB" id="5978656at2759"/>
<reference evidence="2 3" key="1">
    <citation type="journal article" date="2021" name="DNA Res.">
        <title>Genome analysis of Candida subhashii reveals its hybrid nature and dual mitochondrial genome conformations.</title>
        <authorList>
            <person name="Mixao V."/>
            <person name="Hegedusova E."/>
            <person name="Saus E."/>
            <person name="Pryszcz L.P."/>
            <person name="Cillingova A."/>
            <person name="Nosek J."/>
            <person name="Gabaldon T."/>
        </authorList>
    </citation>
    <scope>NUCLEOTIDE SEQUENCE [LARGE SCALE GENOMIC DNA]</scope>
    <source>
        <strain evidence="2 3">CBS 10753</strain>
    </source>
</reference>
<dbReference type="EMBL" id="JAGSYN010000187">
    <property type="protein sequence ID" value="KAG7661939.1"/>
    <property type="molecule type" value="Genomic_DNA"/>
</dbReference>
<keyword evidence="1" id="KW-0663">Pyridoxal phosphate</keyword>
<comment type="caution">
    <text evidence="2">The sequence shown here is derived from an EMBL/GenBank/DDBJ whole genome shotgun (WGS) entry which is preliminary data.</text>
</comment>
<dbReference type="Proteomes" id="UP000694255">
    <property type="component" value="Unassembled WGS sequence"/>
</dbReference>
<dbReference type="AlphaFoldDB" id="A0A8J5UWV7"/>
<evidence type="ECO:0008006" key="4">
    <source>
        <dbReference type="Google" id="ProtNLM"/>
    </source>
</evidence>
<accession>A0A8J5UWV7</accession>
<dbReference type="GeneID" id="73471342"/>
<name>A0A8J5UWV7_9ASCO</name>
<gene>
    <name evidence="2" type="ORF">J8A68_004542</name>
</gene>
<keyword evidence="3" id="KW-1185">Reference proteome</keyword>
<dbReference type="RefSeq" id="XP_049262172.1">
    <property type="nucleotide sequence ID" value="XM_049408512.1"/>
</dbReference>
<protein>
    <recommendedName>
        <fullName evidence="4">Aminotransferase class V domain-containing protein</fullName>
    </recommendedName>
</protein>
<evidence type="ECO:0000256" key="1">
    <source>
        <dbReference type="ARBA" id="ARBA00022898"/>
    </source>
</evidence>
<proteinExistence type="predicted"/>